<dbReference type="EMBL" id="VFPJ01000001">
    <property type="protein sequence ID" value="TQM39625.1"/>
    <property type="molecule type" value="Genomic_DNA"/>
</dbReference>
<dbReference type="SUPFAM" id="SSF53474">
    <property type="entry name" value="alpha/beta-Hydrolases"/>
    <property type="match status" value="1"/>
</dbReference>
<gene>
    <name evidence="1" type="ORF">BC670_0441</name>
</gene>
<dbReference type="Gene3D" id="3.40.50.1820">
    <property type="entry name" value="alpha/beta hydrolase"/>
    <property type="match status" value="1"/>
</dbReference>
<evidence type="ECO:0000313" key="1">
    <source>
        <dbReference type="EMBL" id="TQM39625.1"/>
    </source>
</evidence>
<comment type="caution">
    <text evidence="1">The sequence shown here is derived from an EMBL/GenBank/DDBJ whole genome shotgun (WGS) entry which is preliminary data.</text>
</comment>
<evidence type="ECO:0000313" key="2">
    <source>
        <dbReference type="Proteomes" id="UP000320773"/>
    </source>
</evidence>
<sequence>MNVSNTCNTNRLVILSDINGDENNNWIQAYIDKLEPFFEIIYYNCQFLGSKNTVLINKHKDFIDYGIDHAVNTLLTLETEKIIILGFSIGGTIGWKSVLKGLKVENLVAISATRLRYEKTKPNCKIDLYFGENDAYKPISAWYIKMNLTTNIIKNSSHECYKSEEVMQMITEELIKKVVY</sequence>
<dbReference type="InterPro" id="IPR029058">
    <property type="entry name" value="AB_hydrolase_fold"/>
</dbReference>
<evidence type="ECO:0008006" key="3">
    <source>
        <dbReference type="Google" id="ProtNLM"/>
    </source>
</evidence>
<proteinExistence type="predicted"/>
<name>A0A543G0P5_9FLAO</name>
<protein>
    <recommendedName>
        <fullName evidence="3">Alpha/beta hydrolase</fullName>
    </recommendedName>
</protein>
<dbReference type="AlphaFoldDB" id="A0A543G0P5"/>
<organism evidence="1 2">
    <name type="scientific">Flavobacterium branchiophilum</name>
    <dbReference type="NCBI Taxonomy" id="55197"/>
    <lineage>
        <taxon>Bacteria</taxon>
        <taxon>Pseudomonadati</taxon>
        <taxon>Bacteroidota</taxon>
        <taxon>Flavobacteriia</taxon>
        <taxon>Flavobacteriales</taxon>
        <taxon>Flavobacteriaceae</taxon>
        <taxon>Flavobacterium</taxon>
    </lineage>
</organism>
<reference evidence="1 2" key="1">
    <citation type="submission" date="2019-06" db="EMBL/GenBank/DDBJ databases">
        <title>Genomic Encyclopedia of Archaeal and Bacterial Type Strains, Phase II (KMG-II): from individual species to whole genera.</title>
        <authorList>
            <person name="Goeker M."/>
        </authorList>
    </citation>
    <scope>NUCLEOTIDE SEQUENCE [LARGE SCALE GENOMIC DNA]</scope>
    <source>
        <strain evidence="1 2">DSM 24789</strain>
    </source>
</reference>
<dbReference type="RefSeq" id="WP_089080270.1">
    <property type="nucleotide sequence ID" value="NZ_VFPJ01000001.1"/>
</dbReference>
<dbReference type="Proteomes" id="UP000320773">
    <property type="component" value="Unassembled WGS sequence"/>
</dbReference>
<accession>A0A543G0P5</accession>